<keyword evidence="3" id="KW-1185">Reference proteome</keyword>
<comment type="caution">
    <text evidence="2">The sequence shown here is derived from an EMBL/GenBank/DDBJ whole genome shotgun (WGS) entry which is preliminary data.</text>
</comment>
<evidence type="ECO:0000256" key="1">
    <source>
        <dbReference type="SAM" id="Phobius"/>
    </source>
</evidence>
<sequence length="296" mass="33498">MSFDKEMGWFLSIHHGIKTRRKIKVFVTMVYICWTVNGATQTTPRPRRIIGIVFIFIRLVFNTINPVPTESEIRAMVHALFVAHLRPMNAPVRVQRSVPQLNDPVAEQDITYEKLSTHSFALELAYRITNVSMPKNTGLRNETCKLIQDPVNKLLNEMLNERGAKPFTFPNAACTTPSNTDNQMKATVEYVYREGDINQPNQFLTAVLNASGLAPTTTTTAAPTTTSSAVLILITEAKARFPGWALAIIIPCGIAIIILPFWILLFCQLCGCCVAIKRRWRRMRAYHIQEYRPHPV</sequence>
<feature type="transmembrane region" description="Helical" evidence="1">
    <location>
        <begin position="243"/>
        <end position="276"/>
    </location>
</feature>
<evidence type="ECO:0000313" key="2">
    <source>
        <dbReference type="EMBL" id="KAJ8271376.1"/>
    </source>
</evidence>
<dbReference type="EMBL" id="JAFJMO010000007">
    <property type="protein sequence ID" value="KAJ8271376.1"/>
    <property type="molecule type" value="Genomic_DNA"/>
</dbReference>
<proteinExistence type="predicted"/>
<dbReference type="AlphaFoldDB" id="A0A9Q1HXI0"/>
<accession>A0A9Q1HXI0</accession>
<dbReference type="OrthoDB" id="8962692at2759"/>
<keyword evidence="1" id="KW-0812">Transmembrane</keyword>
<protein>
    <submittedName>
        <fullName evidence="2">Uncharacterized protein</fullName>
    </submittedName>
</protein>
<reference evidence="2" key="1">
    <citation type="journal article" date="2023" name="Science">
        <title>Genome structures resolve the early diversification of teleost fishes.</title>
        <authorList>
            <person name="Parey E."/>
            <person name="Louis A."/>
            <person name="Montfort J."/>
            <person name="Bouchez O."/>
            <person name="Roques C."/>
            <person name="Iampietro C."/>
            <person name="Lluch J."/>
            <person name="Castinel A."/>
            <person name="Donnadieu C."/>
            <person name="Desvignes T."/>
            <person name="Floi Bucao C."/>
            <person name="Jouanno E."/>
            <person name="Wen M."/>
            <person name="Mejri S."/>
            <person name="Dirks R."/>
            <person name="Jansen H."/>
            <person name="Henkel C."/>
            <person name="Chen W.J."/>
            <person name="Zahm M."/>
            <person name="Cabau C."/>
            <person name="Klopp C."/>
            <person name="Thompson A.W."/>
            <person name="Robinson-Rechavi M."/>
            <person name="Braasch I."/>
            <person name="Lecointre G."/>
            <person name="Bobe J."/>
            <person name="Postlethwait J.H."/>
            <person name="Berthelot C."/>
            <person name="Roest Crollius H."/>
            <person name="Guiguen Y."/>
        </authorList>
    </citation>
    <scope>NUCLEOTIDE SEQUENCE</scope>
    <source>
        <strain evidence="2">Concon-B</strain>
    </source>
</reference>
<name>A0A9Q1HXI0_CONCO</name>
<gene>
    <name evidence="2" type="ORF">COCON_G00102350</name>
</gene>
<evidence type="ECO:0000313" key="3">
    <source>
        <dbReference type="Proteomes" id="UP001152803"/>
    </source>
</evidence>
<organism evidence="2 3">
    <name type="scientific">Conger conger</name>
    <name type="common">Conger eel</name>
    <name type="synonym">Muraena conger</name>
    <dbReference type="NCBI Taxonomy" id="82655"/>
    <lineage>
        <taxon>Eukaryota</taxon>
        <taxon>Metazoa</taxon>
        <taxon>Chordata</taxon>
        <taxon>Craniata</taxon>
        <taxon>Vertebrata</taxon>
        <taxon>Euteleostomi</taxon>
        <taxon>Actinopterygii</taxon>
        <taxon>Neopterygii</taxon>
        <taxon>Teleostei</taxon>
        <taxon>Anguilliformes</taxon>
        <taxon>Congridae</taxon>
        <taxon>Conger</taxon>
    </lineage>
</organism>
<keyword evidence="1" id="KW-0472">Membrane</keyword>
<keyword evidence="1" id="KW-1133">Transmembrane helix</keyword>
<dbReference type="Proteomes" id="UP001152803">
    <property type="component" value="Unassembled WGS sequence"/>
</dbReference>